<gene>
    <name evidence="4" type="primary">LOC104591916</name>
</gene>
<evidence type="ECO:0000313" key="4">
    <source>
        <dbReference type="RefSeq" id="XP_010249366.1"/>
    </source>
</evidence>
<evidence type="ECO:0000313" key="3">
    <source>
        <dbReference type="Proteomes" id="UP000189703"/>
    </source>
</evidence>
<dbReference type="Proteomes" id="UP000189703">
    <property type="component" value="Unplaced"/>
</dbReference>
<feature type="signal peptide" evidence="2">
    <location>
        <begin position="1"/>
        <end position="24"/>
    </location>
</feature>
<feature type="compositionally biased region" description="Basic residues" evidence="1">
    <location>
        <begin position="257"/>
        <end position="271"/>
    </location>
</feature>
<protein>
    <submittedName>
        <fullName evidence="4">Uncharacterized protein LOC104591916</fullName>
    </submittedName>
</protein>
<dbReference type="GeneID" id="104591916"/>
<evidence type="ECO:0000256" key="1">
    <source>
        <dbReference type="SAM" id="MobiDB-lite"/>
    </source>
</evidence>
<dbReference type="PANTHER" id="PTHR33052">
    <property type="entry name" value="DUF4228 DOMAIN PROTEIN-RELATED"/>
    <property type="match status" value="1"/>
</dbReference>
<dbReference type="KEGG" id="nnu:104591916"/>
<feature type="chain" id="PRO_5010556079" evidence="2">
    <location>
        <begin position="25"/>
        <end position="271"/>
    </location>
</feature>
<sequence length="271" mass="31144">MGIKLFNFHMIPWCFHLMGNYVSCVQLPSETPVETIKLIKSDGLVKIYHRPINVSELMLEFPKHLVCHSDSFYIGQKIPALSENDELKLGHKYFLLPKHFFQSVLSFVTIASFASFPSQSSSSSNISKHEFVKKAANCQPFDFQKTPSGSLQIRVSDEFISKLMIEGKIKDDQGEDDNHSKSKNRVCTTPQLQKDYTQLVGSRSRQWKPKLEPIRESERRKLSSFSMKRRKTAHQSKGTHQIQRPEHLHVTSTKPPSKPKTRFKIKGKKSL</sequence>
<accession>A0A1U7Z9W3</accession>
<organism evidence="3 4">
    <name type="scientific">Nelumbo nucifera</name>
    <name type="common">Sacred lotus</name>
    <dbReference type="NCBI Taxonomy" id="4432"/>
    <lineage>
        <taxon>Eukaryota</taxon>
        <taxon>Viridiplantae</taxon>
        <taxon>Streptophyta</taxon>
        <taxon>Embryophyta</taxon>
        <taxon>Tracheophyta</taxon>
        <taxon>Spermatophyta</taxon>
        <taxon>Magnoliopsida</taxon>
        <taxon>Proteales</taxon>
        <taxon>Nelumbonaceae</taxon>
        <taxon>Nelumbo</taxon>
    </lineage>
</organism>
<feature type="region of interest" description="Disordered" evidence="1">
    <location>
        <begin position="214"/>
        <end position="271"/>
    </location>
</feature>
<dbReference type="OMA" id="EPGHAYF"/>
<name>A0A1U7Z9W3_NELNU</name>
<dbReference type="FunCoup" id="A0A1U7Z9W3">
    <property type="interactions" value="32"/>
</dbReference>
<dbReference type="RefSeq" id="XP_010249366.1">
    <property type="nucleotide sequence ID" value="XM_010251064.2"/>
</dbReference>
<keyword evidence="2" id="KW-0732">Signal</keyword>
<evidence type="ECO:0000256" key="2">
    <source>
        <dbReference type="SAM" id="SignalP"/>
    </source>
</evidence>
<dbReference type="AlphaFoldDB" id="A0A1U7Z9W3"/>
<dbReference type="STRING" id="4432.A0A1U7Z9W3"/>
<keyword evidence="3" id="KW-1185">Reference proteome</keyword>
<dbReference type="InterPro" id="IPR025322">
    <property type="entry name" value="PADRE_dom"/>
</dbReference>
<reference evidence="4" key="1">
    <citation type="submission" date="2025-08" db="UniProtKB">
        <authorList>
            <consortium name="RefSeq"/>
        </authorList>
    </citation>
    <scope>IDENTIFICATION</scope>
</reference>
<dbReference type="InParanoid" id="A0A1U7Z9W3"/>
<dbReference type="eggNOG" id="ENOG502QZJ1">
    <property type="taxonomic scope" value="Eukaryota"/>
</dbReference>
<proteinExistence type="predicted"/>
<dbReference type="OrthoDB" id="652082at2759"/>
<dbReference type="Pfam" id="PF14009">
    <property type="entry name" value="PADRE"/>
    <property type="match status" value="1"/>
</dbReference>